<accession>A0A6A5V081</accession>
<dbReference type="AlphaFoldDB" id="A0A6A5V081"/>
<feature type="region of interest" description="Disordered" evidence="1">
    <location>
        <begin position="206"/>
        <end position="226"/>
    </location>
</feature>
<feature type="compositionally biased region" description="Acidic residues" evidence="1">
    <location>
        <begin position="109"/>
        <end position="121"/>
    </location>
</feature>
<protein>
    <submittedName>
        <fullName evidence="2">Uncharacterized protein</fullName>
    </submittedName>
</protein>
<feature type="region of interest" description="Disordered" evidence="1">
    <location>
        <begin position="295"/>
        <end position="315"/>
    </location>
</feature>
<dbReference type="Proteomes" id="UP000800036">
    <property type="component" value="Unassembled WGS sequence"/>
</dbReference>
<evidence type="ECO:0000256" key="1">
    <source>
        <dbReference type="SAM" id="MobiDB-lite"/>
    </source>
</evidence>
<keyword evidence="3" id="KW-1185">Reference proteome</keyword>
<feature type="region of interest" description="Disordered" evidence="1">
    <location>
        <begin position="60"/>
        <end position="151"/>
    </location>
</feature>
<dbReference type="EMBL" id="ML976742">
    <property type="protein sequence ID" value="KAF1966717.1"/>
    <property type="molecule type" value="Genomic_DNA"/>
</dbReference>
<feature type="compositionally biased region" description="Polar residues" evidence="1">
    <location>
        <begin position="85"/>
        <end position="108"/>
    </location>
</feature>
<evidence type="ECO:0000313" key="3">
    <source>
        <dbReference type="Proteomes" id="UP000800036"/>
    </source>
</evidence>
<reference evidence="2" key="1">
    <citation type="journal article" date="2020" name="Stud. Mycol.">
        <title>101 Dothideomycetes genomes: a test case for predicting lifestyles and emergence of pathogens.</title>
        <authorList>
            <person name="Haridas S."/>
            <person name="Albert R."/>
            <person name="Binder M."/>
            <person name="Bloem J."/>
            <person name="Labutti K."/>
            <person name="Salamov A."/>
            <person name="Andreopoulos B."/>
            <person name="Baker S."/>
            <person name="Barry K."/>
            <person name="Bills G."/>
            <person name="Bluhm B."/>
            <person name="Cannon C."/>
            <person name="Castanera R."/>
            <person name="Culley D."/>
            <person name="Daum C."/>
            <person name="Ezra D."/>
            <person name="Gonzalez J."/>
            <person name="Henrissat B."/>
            <person name="Kuo A."/>
            <person name="Liang C."/>
            <person name="Lipzen A."/>
            <person name="Lutzoni F."/>
            <person name="Magnuson J."/>
            <person name="Mondo S."/>
            <person name="Nolan M."/>
            <person name="Ohm R."/>
            <person name="Pangilinan J."/>
            <person name="Park H.-J."/>
            <person name="Ramirez L."/>
            <person name="Alfaro M."/>
            <person name="Sun H."/>
            <person name="Tritt A."/>
            <person name="Yoshinaga Y."/>
            <person name="Zwiers L.-H."/>
            <person name="Turgeon B."/>
            <person name="Goodwin S."/>
            <person name="Spatafora J."/>
            <person name="Crous P."/>
            <person name="Grigoriev I."/>
        </authorList>
    </citation>
    <scope>NUCLEOTIDE SEQUENCE</scope>
    <source>
        <strain evidence="2">CBS 107.79</strain>
    </source>
</reference>
<proteinExistence type="predicted"/>
<feature type="compositionally biased region" description="Low complexity" evidence="1">
    <location>
        <begin position="1"/>
        <end position="13"/>
    </location>
</feature>
<sequence length="330" mass="35866">MSVSGSGASSATSSHDRPVGTTERAFEHGSVSRGWLEEDPTKTPIGFIHTTASDRKMGTIFSHQSTPAQSGIEPIGNGPRFRFTRPQSRAASSQPSTGSNRAYATTLQESEDEDDPDELEDASLIGKDYLAGRDPTPTFSLESPESSSDAAEVHSIEEFFEIVKPDGIEEPVSPSEVASFLATAAFPRSKDAFISDHKTFFSLTPDNSPAHETESHHISRALSPPQSPHSVWSSSVIMEQPTSWSYMGEIEINSDSESSSFDNSDPAWEPGNQDLYDIRTAIAQRLILRFCSDPSTWSPQSEAEAGNTRVCRDNGRGSSIRAQFSVDARN</sequence>
<gene>
    <name evidence="2" type="ORF">BU23DRAFT_661715</name>
</gene>
<organism evidence="2 3">
    <name type="scientific">Bimuria novae-zelandiae CBS 107.79</name>
    <dbReference type="NCBI Taxonomy" id="1447943"/>
    <lineage>
        <taxon>Eukaryota</taxon>
        <taxon>Fungi</taxon>
        <taxon>Dikarya</taxon>
        <taxon>Ascomycota</taxon>
        <taxon>Pezizomycotina</taxon>
        <taxon>Dothideomycetes</taxon>
        <taxon>Pleosporomycetidae</taxon>
        <taxon>Pleosporales</taxon>
        <taxon>Massarineae</taxon>
        <taxon>Didymosphaeriaceae</taxon>
        <taxon>Bimuria</taxon>
    </lineage>
</organism>
<name>A0A6A5V081_9PLEO</name>
<dbReference type="OrthoDB" id="4186058at2759"/>
<evidence type="ECO:0000313" key="2">
    <source>
        <dbReference type="EMBL" id="KAF1966717.1"/>
    </source>
</evidence>
<feature type="compositionally biased region" description="Polar residues" evidence="1">
    <location>
        <begin position="137"/>
        <end position="149"/>
    </location>
</feature>
<feature type="region of interest" description="Disordered" evidence="1">
    <location>
        <begin position="1"/>
        <end position="46"/>
    </location>
</feature>